<dbReference type="InterPro" id="IPR020084">
    <property type="entry name" value="NUDIX_hydrolase_CS"/>
</dbReference>
<proteinExistence type="inferred from homology"/>
<dbReference type="PANTHER" id="PTHR43046:SF2">
    <property type="entry name" value="8-OXO-DGTP DIPHOSPHATASE-RELATED"/>
    <property type="match status" value="1"/>
</dbReference>
<comment type="cofactor">
    <cofactor evidence="1">
        <name>Mg(2+)</name>
        <dbReference type="ChEBI" id="CHEBI:18420"/>
    </cofactor>
</comment>
<dbReference type="InterPro" id="IPR020476">
    <property type="entry name" value="Nudix_hydrolase"/>
</dbReference>
<sequence>MSVYHRDVRQYIGKRTTVGVKAAVIVQNGDGEILLLKRQGKEEWGLPIGSMKPGESMEDAASRELWEESGLIADDMRLIDLLSGPQYLKKNSGGDEVYYVIGVYAAIGLRSAIELPFESELSLKYYDLEKLPIMEPISVHLMEKIKKQIR</sequence>
<dbReference type="GO" id="GO:0016787">
    <property type="term" value="F:hydrolase activity"/>
    <property type="evidence" value="ECO:0007669"/>
    <property type="project" value="UniProtKB-KW"/>
</dbReference>
<keyword evidence="2 3" id="KW-0378">Hydrolase</keyword>
<dbReference type="STRING" id="1313296.SAMN05661091_2116"/>
<evidence type="ECO:0000313" key="6">
    <source>
        <dbReference type="Proteomes" id="UP000192940"/>
    </source>
</evidence>
<comment type="similarity">
    <text evidence="3">Belongs to the Nudix hydrolase family.</text>
</comment>
<dbReference type="EMBL" id="LT840184">
    <property type="protein sequence ID" value="SMF82139.1"/>
    <property type="molecule type" value="Genomic_DNA"/>
</dbReference>
<dbReference type="InterPro" id="IPR000086">
    <property type="entry name" value="NUDIX_hydrolase_dom"/>
</dbReference>
<feature type="domain" description="Nudix hydrolase" evidence="4">
    <location>
        <begin position="15"/>
        <end position="150"/>
    </location>
</feature>
<dbReference type="Pfam" id="PF00293">
    <property type="entry name" value="NUDIX"/>
    <property type="match status" value="1"/>
</dbReference>
<evidence type="ECO:0000313" key="5">
    <source>
        <dbReference type="EMBL" id="SMF82139.1"/>
    </source>
</evidence>
<evidence type="ECO:0000259" key="4">
    <source>
        <dbReference type="PROSITE" id="PS51462"/>
    </source>
</evidence>
<reference evidence="5 6" key="1">
    <citation type="submission" date="2017-04" db="EMBL/GenBank/DDBJ databases">
        <authorList>
            <person name="Afonso C.L."/>
            <person name="Miller P.J."/>
            <person name="Scott M.A."/>
            <person name="Spackman E."/>
            <person name="Goraichik I."/>
            <person name="Dimitrov K.M."/>
            <person name="Suarez D.L."/>
            <person name="Swayne D.E."/>
        </authorList>
    </citation>
    <scope>NUCLEOTIDE SEQUENCE [LARGE SCALE GENOMIC DNA]</scope>
    <source>
        <strain evidence="5 6">N3/975</strain>
    </source>
</reference>
<dbReference type="RefSeq" id="WP_208918991.1">
    <property type="nucleotide sequence ID" value="NZ_LT840184.1"/>
</dbReference>
<evidence type="ECO:0000256" key="2">
    <source>
        <dbReference type="ARBA" id="ARBA00022801"/>
    </source>
</evidence>
<protein>
    <submittedName>
        <fullName evidence="5">ADP-ribose pyrophosphatase</fullName>
    </submittedName>
</protein>
<organism evidence="5 6">
    <name type="scientific">Paenibacillus uliginis N3/975</name>
    <dbReference type="NCBI Taxonomy" id="1313296"/>
    <lineage>
        <taxon>Bacteria</taxon>
        <taxon>Bacillati</taxon>
        <taxon>Bacillota</taxon>
        <taxon>Bacilli</taxon>
        <taxon>Bacillales</taxon>
        <taxon>Paenibacillaceae</taxon>
        <taxon>Paenibacillus</taxon>
    </lineage>
</organism>
<accession>A0A1X7H9F8</accession>
<dbReference type="PRINTS" id="PR00502">
    <property type="entry name" value="NUDIXFAMILY"/>
</dbReference>
<dbReference type="PROSITE" id="PS00893">
    <property type="entry name" value="NUDIX_BOX"/>
    <property type="match status" value="1"/>
</dbReference>
<evidence type="ECO:0000256" key="3">
    <source>
        <dbReference type="RuleBase" id="RU003476"/>
    </source>
</evidence>
<dbReference type="PANTHER" id="PTHR43046">
    <property type="entry name" value="GDP-MANNOSE MANNOSYL HYDROLASE"/>
    <property type="match status" value="1"/>
</dbReference>
<dbReference type="Gene3D" id="3.90.79.10">
    <property type="entry name" value="Nucleoside Triphosphate Pyrophosphohydrolase"/>
    <property type="match status" value="1"/>
</dbReference>
<dbReference type="InterPro" id="IPR015797">
    <property type="entry name" value="NUDIX_hydrolase-like_dom_sf"/>
</dbReference>
<dbReference type="AlphaFoldDB" id="A0A1X7H9F8"/>
<name>A0A1X7H9F8_9BACL</name>
<keyword evidence="6" id="KW-1185">Reference proteome</keyword>
<evidence type="ECO:0000256" key="1">
    <source>
        <dbReference type="ARBA" id="ARBA00001946"/>
    </source>
</evidence>
<dbReference type="Proteomes" id="UP000192940">
    <property type="component" value="Chromosome I"/>
</dbReference>
<gene>
    <name evidence="5" type="ORF">SAMN05661091_2116</name>
</gene>
<dbReference type="SUPFAM" id="SSF55811">
    <property type="entry name" value="Nudix"/>
    <property type="match status" value="1"/>
</dbReference>
<dbReference type="PROSITE" id="PS51462">
    <property type="entry name" value="NUDIX"/>
    <property type="match status" value="1"/>
</dbReference>